<evidence type="ECO:0000313" key="14">
    <source>
        <dbReference type="Proteomes" id="UP000011625"/>
    </source>
</evidence>
<dbReference type="GO" id="GO:0005886">
    <property type="term" value="C:plasma membrane"/>
    <property type="evidence" value="ECO:0007669"/>
    <property type="project" value="UniProtKB-SubCell"/>
</dbReference>
<dbReference type="EMBL" id="AOME01000078">
    <property type="protein sequence ID" value="EMA49297.1"/>
    <property type="molecule type" value="Genomic_DNA"/>
</dbReference>
<evidence type="ECO:0000256" key="1">
    <source>
        <dbReference type="ARBA" id="ARBA00004019"/>
    </source>
</evidence>
<keyword evidence="8 11" id="KW-0350">Heme biosynthesis</keyword>
<dbReference type="UniPathway" id="UPA00834">
    <property type="reaction ID" value="UER00712"/>
</dbReference>
<comment type="function">
    <text evidence="1 11">Converts heme B (protoheme IX) to heme O by substitution of the vinyl group on carbon 2 of heme B porphyrin ring with a hydroxyethyl farnesyl side group.</text>
</comment>
<dbReference type="PANTHER" id="PTHR43448:SF2">
    <property type="entry name" value="PROTOHEME IX FARNESYLTRANSFERASE, MITOCHONDRIAL"/>
    <property type="match status" value="1"/>
</dbReference>
<evidence type="ECO:0000256" key="5">
    <source>
        <dbReference type="ARBA" id="ARBA00022679"/>
    </source>
</evidence>
<feature type="transmembrane region" description="Helical" evidence="11">
    <location>
        <begin position="447"/>
        <end position="466"/>
    </location>
</feature>
<feature type="transmembrane region" description="Helical" evidence="11">
    <location>
        <begin position="12"/>
        <end position="31"/>
    </location>
</feature>
<feature type="transmembrane region" description="Helical" evidence="11">
    <location>
        <begin position="350"/>
        <end position="369"/>
    </location>
</feature>
<feature type="transmembrane region" description="Helical" evidence="11">
    <location>
        <begin position="375"/>
        <end position="396"/>
    </location>
</feature>
<feature type="compositionally biased region" description="Low complexity" evidence="12">
    <location>
        <begin position="164"/>
        <end position="173"/>
    </location>
</feature>
<dbReference type="InterPro" id="IPR003780">
    <property type="entry name" value="COX15/CtaA_fam"/>
</dbReference>
<evidence type="ECO:0000256" key="11">
    <source>
        <dbReference type="HAMAP-Rule" id="MF_00154"/>
    </source>
</evidence>
<dbReference type="STRING" id="1227456.C450_17307"/>
<dbReference type="Gene3D" id="1.20.120.1780">
    <property type="entry name" value="UbiA prenyltransferase"/>
    <property type="match status" value="1"/>
</dbReference>
<feature type="transmembrane region" description="Helical" evidence="11">
    <location>
        <begin position="118"/>
        <end position="140"/>
    </location>
</feature>
<dbReference type="InterPro" id="IPR000537">
    <property type="entry name" value="UbiA_prenyltransferase"/>
</dbReference>
<comment type="catalytic activity">
    <reaction evidence="10 11">
        <text>heme b + (2E,6E)-farnesyl diphosphate + H2O = Fe(II)-heme o + diphosphate</text>
        <dbReference type="Rhea" id="RHEA:28070"/>
        <dbReference type="ChEBI" id="CHEBI:15377"/>
        <dbReference type="ChEBI" id="CHEBI:33019"/>
        <dbReference type="ChEBI" id="CHEBI:60344"/>
        <dbReference type="ChEBI" id="CHEBI:60530"/>
        <dbReference type="ChEBI" id="CHEBI:175763"/>
        <dbReference type="EC" id="2.5.1.141"/>
    </reaction>
</comment>
<dbReference type="InterPro" id="IPR006369">
    <property type="entry name" value="Protohaem_IX_farnesylTrfase"/>
</dbReference>
<organism evidence="13 14">
    <name type="scientific">Halococcus salifodinae DSM 8989</name>
    <dbReference type="NCBI Taxonomy" id="1227456"/>
    <lineage>
        <taxon>Archaea</taxon>
        <taxon>Methanobacteriati</taxon>
        <taxon>Methanobacteriota</taxon>
        <taxon>Stenosarchaea group</taxon>
        <taxon>Halobacteria</taxon>
        <taxon>Halobacteriales</taxon>
        <taxon>Halococcaceae</taxon>
        <taxon>Halococcus</taxon>
    </lineage>
</organism>
<evidence type="ECO:0000256" key="12">
    <source>
        <dbReference type="SAM" id="MobiDB-lite"/>
    </source>
</evidence>
<dbReference type="Gene3D" id="1.10.357.140">
    <property type="entry name" value="UbiA prenyltransferase"/>
    <property type="match status" value="1"/>
</dbReference>
<dbReference type="Proteomes" id="UP000011625">
    <property type="component" value="Unassembled WGS sequence"/>
</dbReference>
<evidence type="ECO:0000313" key="13">
    <source>
        <dbReference type="EMBL" id="EMA49297.1"/>
    </source>
</evidence>
<feature type="transmembrane region" description="Helical" evidence="11">
    <location>
        <begin position="230"/>
        <end position="248"/>
    </location>
</feature>
<dbReference type="NCBIfam" id="TIGR01473">
    <property type="entry name" value="cyoE_ctaB"/>
    <property type="match status" value="1"/>
</dbReference>
<dbReference type="PANTHER" id="PTHR43448">
    <property type="entry name" value="PROTOHEME IX FARNESYLTRANSFERASE, MITOCHONDRIAL"/>
    <property type="match status" value="1"/>
</dbReference>
<feature type="transmembrane region" description="Helical" evidence="11">
    <location>
        <begin position="478"/>
        <end position="499"/>
    </location>
</feature>
<feature type="region of interest" description="Disordered" evidence="12">
    <location>
        <begin position="164"/>
        <end position="188"/>
    </location>
</feature>
<evidence type="ECO:0000256" key="2">
    <source>
        <dbReference type="ARBA" id="ARBA00004651"/>
    </source>
</evidence>
<dbReference type="InterPro" id="IPR036259">
    <property type="entry name" value="MFS_trans_sf"/>
</dbReference>
<comment type="caution">
    <text evidence="13">The sequence shown here is derived from an EMBL/GenBank/DDBJ whole genome shotgun (WGS) entry which is preliminary data.</text>
</comment>
<dbReference type="CDD" id="cd13957">
    <property type="entry name" value="PT_UbiA_Cox10"/>
    <property type="match status" value="1"/>
</dbReference>
<keyword evidence="11" id="KW-1003">Cell membrane</keyword>
<dbReference type="Pfam" id="PF01040">
    <property type="entry name" value="UbiA"/>
    <property type="match status" value="1"/>
</dbReference>
<comment type="pathway">
    <text evidence="3 11">Porphyrin-containing compound metabolism; heme O biosynthesis; heme O from protoheme: step 1/1.</text>
</comment>
<feature type="transmembrane region" description="Helical" evidence="11">
    <location>
        <begin position="424"/>
        <end position="441"/>
    </location>
</feature>
<comment type="subcellular location">
    <subcellularLocation>
        <location evidence="2 11">Cell membrane</location>
        <topology evidence="2 11">Multi-pass membrane protein</topology>
    </subcellularLocation>
</comment>
<protein>
    <recommendedName>
        <fullName evidence="11">Protoheme IX farnesyltransferase</fullName>
        <ecNumber evidence="11">2.5.1.141</ecNumber>
    </recommendedName>
    <alternativeName>
        <fullName evidence="11">Heme B farnesyltransferase</fullName>
    </alternativeName>
    <alternativeName>
        <fullName evidence="11">Heme O synthase</fullName>
    </alternativeName>
</protein>
<feature type="transmembrane region" description="Helical" evidence="11">
    <location>
        <begin position="323"/>
        <end position="343"/>
    </location>
</feature>
<feature type="transmembrane region" description="Helical" evidence="11">
    <location>
        <begin position="254"/>
        <end position="276"/>
    </location>
</feature>
<keyword evidence="7 11" id="KW-1133">Transmembrane helix</keyword>
<comment type="caution">
    <text evidence="11">Lacks conserved residue(s) required for the propagation of feature annotation.</text>
</comment>
<gene>
    <name evidence="11" type="primary">ctaB</name>
    <name evidence="13" type="ORF">C450_17307</name>
</gene>
<dbReference type="Pfam" id="PF02628">
    <property type="entry name" value="COX15-CtaA"/>
    <property type="match status" value="1"/>
</dbReference>
<name>M0MU79_9EURY</name>
<dbReference type="HAMAP" id="MF_00154">
    <property type="entry name" value="CyoE_CtaB"/>
    <property type="match status" value="1"/>
</dbReference>
<evidence type="ECO:0000256" key="3">
    <source>
        <dbReference type="ARBA" id="ARBA00004919"/>
    </source>
</evidence>
<keyword evidence="9 11" id="KW-0472">Membrane</keyword>
<feature type="transmembrane region" description="Helical" evidence="11">
    <location>
        <begin position="297"/>
        <end position="317"/>
    </location>
</feature>
<dbReference type="NCBIfam" id="NF003349">
    <property type="entry name" value="PRK04375.1-2"/>
    <property type="match status" value="1"/>
</dbReference>
<sequence>MATDTDSVPTRVTTLLAAAAVGVYLLIVIGATTTLSHAAAACTTWPACGVDLSNPRLAIAWGHRIAAALVGLLVLGAIVAAWRAPTPRRAKTALAVPFVLYPVQIGIGALAATTSAEWISTAHLLCGVGIFTGLVVALAWTLEIDAPGTDTPAAAADTDARAADAAPSAATATEQVTAGTVSADDSDEPAVVENDVEPLSNRSPSPADEGLIERARTVGTAYFRLMKPRLMWLLCLVAAAGMALAAGPNLDAGTVVRVLGGGVLAIGASGTFNHVLERDIDRRMQRTADRPLATDEVGVRNAMIFGCVLAVASLGLFATVNLLSAALGLCAILFYSVIYTLVLKPNTVQNTVLGGAAGALPAIIGWVGVTGKIGIPGLALAGVIFLWTPAHFYNLALAYKDDYERGGFPMMPLVRGDRVTRRHILWYLGATLLGASVLAAVAELGWLYGAATVAFGGLFLWAVVRLHRERTEDAAFRAFHASNAYLGAVLVAVVIDAVVL</sequence>
<dbReference type="SUPFAM" id="SSF103473">
    <property type="entry name" value="MFS general substrate transporter"/>
    <property type="match status" value="1"/>
</dbReference>
<dbReference type="GO" id="GO:0048034">
    <property type="term" value="P:heme O biosynthetic process"/>
    <property type="evidence" value="ECO:0007669"/>
    <property type="project" value="UniProtKB-UniRule"/>
</dbReference>
<accession>M0MU79</accession>
<evidence type="ECO:0000256" key="4">
    <source>
        <dbReference type="ARBA" id="ARBA00010223"/>
    </source>
</evidence>
<dbReference type="InterPro" id="IPR044878">
    <property type="entry name" value="UbiA_sf"/>
</dbReference>
<evidence type="ECO:0000256" key="10">
    <source>
        <dbReference type="ARBA" id="ARBA00047690"/>
    </source>
</evidence>
<comment type="similarity">
    <text evidence="11">Belongs to the UbiA prenyltransferase family. Protoheme IX farnesyltransferase subfamily.</text>
</comment>
<dbReference type="PATRIC" id="fig|1227456.3.peg.3520"/>
<feature type="transmembrane region" description="Helical" evidence="11">
    <location>
        <begin position="94"/>
        <end position="112"/>
    </location>
</feature>
<comment type="similarity">
    <text evidence="4">In the C-terminal section; belongs to the UbiA prenyltransferase family. Protoheme IX farnesyltransferase subfamily.</text>
</comment>
<proteinExistence type="inferred from homology"/>
<evidence type="ECO:0000256" key="9">
    <source>
        <dbReference type="ARBA" id="ARBA00023136"/>
    </source>
</evidence>
<dbReference type="EC" id="2.5.1.141" evidence="11"/>
<keyword evidence="6 11" id="KW-0812">Transmembrane</keyword>
<feature type="transmembrane region" description="Helical" evidence="11">
    <location>
        <begin position="61"/>
        <end position="82"/>
    </location>
</feature>
<evidence type="ECO:0000256" key="8">
    <source>
        <dbReference type="ARBA" id="ARBA00023133"/>
    </source>
</evidence>
<evidence type="ECO:0000256" key="6">
    <source>
        <dbReference type="ARBA" id="ARBA00022692"/>
    </source>
</evidence>
<dbReference type="AlphaFoldDB" id="M0MU79"/>
<reference evidence="13 14" key="1">
    <citation type="journal article" date="2014" name="PLoS Genet.">
        <title>Phylogenetically driven sequencing of extremely halophilic archaea reveals strategies for static and dynamic osmo-response.</title>
        <authorList>
            <person name="Becker E.A."/>
            <person name="Seitzer P.M."/>
            <person name="Tritt A."/>
            <person name="Larsen D."/>
            <person name="Krusor M."/>
            <person name="Yao A.I."/>
            <person name="Wu D."/>
            <person name="Madern D."/>
            <person name="Eisen J.A."/>
            <person name="Darling A.E."/>
            <person name="Facciotti M.T."/>
        </authorList>
    </citation>
    <scope>NUCLEOTIDE SEQUENCE [LARGE SCALE GENOMIC DNA]</scope>
    <source>
        <strain evidence="13 14">DSM 8989</strain>
    </source>
</reference>
<dbReference type="GO" id="GO:0006784">
    <property type="term" value="P:heme A biosynthetic process"/>
    <property type="evidence" value="ECO:0007669"/>
    <property type="project" value="InterPro"/>
</dbReference>
<keyword evidence="5 11" id="KW-0808">Transferase</keyword>
<evidence type="ECO:0000256" key="7">
    <source>
        <dbReference type="ARBA" id="ARBA00022989"/>
    </source>
</evidence>
<dbReference type="GO" id="GO:0008495">
    <property type="term" value="F:protoheme IX farnesyltransferase activity"/>
    <property type="evidence" value="ECO:0007669"/>
    <property type="project" value="UniProtKB-UniRule"/>
</dbReference>
<dbReference type="RefSeq" id="WP_005045501.1">
    <property type="nucleotide sequence ID" value="NZ_AOME01000078.1"/>
</dbReference>
<comment type="miscellaneous">
    <text evidence="11">Carbon 2 of the heme B porphyrin ring is defined according to the Fischer nomenclature.</text>
</comment>
<keyword evidence="14" id="KW-1185">Reference proteome</keyword>